<gene>
    <name evidence="4" type="ORF">BU204_22715</name>
</gene>
<keyword evidence="3" id="KW-0472">Membrane</keyword>
<evidence type="ECO:0000313" key="4">
    <source>
        <dbReference type="EMBL" id="OLF15281.1"/>
    </source>
</evidence>
<feature type="coiled-coil region" evidence="1">
    <location>
        <begin position="95"/>
        <end position="129"/>
    </location>
</feature>
<reference evidence="4 5" key="1">
    <citation type="submission" date="2016-12" db="EMBL/GenBank/DDBJ databases">
        <title>The draft genome sequence of Actinophytocola sp. 11-183.</title>
        <authorList>
            <person name="Wang W."/>
            <person name="Yuan L."/>
        </authorList>
    </citation>
    <scope>NUCLEOTIDE SEQUENCE [LARGE SCALE GENOMIC DNA]</scope>
    <source>
        <strain evidence="4 5">11-183</strain>
    </source>
</reference>
<dbReference type="InterPro" id="IPR007060">
    <property type="entry name" value="FtsL/DivIC"/>
</dbReference>
<evidence type="ECO:0008006" key="6">
    <source>
        <dbReference type="Google" id="ProtNLM"/>
    </source>
</evidence>
<evidence type="ECO:0000256" key="1">
    <source>
        <dbReference type="SAM" id="Coils"/>
    </source>
</evidence>
<feature type="transmembrane region" description="Helical" evidence="3">
    <location>
        <begin position="74"/>
        <end position="96"/>
    </location>
</feature>
<dbReference type="OrthoDB" id="5187715at2"/>
<protein>
    <recommendedName>
        <fullName evidence="6">Septum formation initiator</fullName>
    </recommendedName>
</protein>
<feature type="region of interest" description="Disordered" evidence="2">
    <location>
        <begin position="1"/>
        <end position="57"/>
    </location>
</feature>
<sequence>MAGRDGERGRRRGGGTSDSRAGRSARRPQSVRRTRPRDGRPARPVTPEPDRVPERPGRTVRAAAAFGLSTTRRAAVLAIVVCALALTVSVPLRTYLSQRDEVQIQEQRQAELREQVEGLKRRKAELEDPAQVEAEARRRLRYVMPGETPYMVELPGDAEGGQNGEERDQVLEESWYLTLWNAVSDE</sequence>
<comment type="caution">
    <text evidence="4">The sequence shown here is derived from an EMBL/GenBank/DDBJ whole genome shotgun (WGS) entry which is preliminary data.</text>
</comment>
<keyword evidence="1" id="KW-0175">Coiled coil</keyword>
<evidence type="ECO:0000256" key="3">
    <source>
        <dbReference type="SAM" id="Phobius"/>
    </source>
</evidence>
<keyword evidence="3" id="KW-0812">Transmembrane</keyword>
<name>A0A1Q8CLQ9_9PSEU</name>
<dbReference type="STRING" id="1912961.BU204_22715"/>
<keyword evidence="5" id="KW-1185">Reference proteome</keyword>
<organism evidence="4 5">
    <name type="scientific">Actinophytocola xanthii</name>
    <dbReference type="NCBI Taxonomy" id="1912961"/>
    <lineage>
        <taxon>Bacteria</taxon>
        <taxon>Bacillati</taxon>
        <taxon>Actinomycetota</taxon>
        <taxon>Actinomycetes</taxon>
        <taxon>Pseudonocardiales</taxon>
        <taxon>Pseudonocardiaceae</taxon>
    </lineage>
</organism>
<feature type="compositionally biased region" description="Basic residues" evidence="2">
    <location>
        <begin position="23"/>
        <end position="35"/>
    </location>
</feature>
<evidence type="ECO:0000313" key="5">
    <source>
        <dbReference type="Proteomes" id="UP000185596"/>
    </source>
</evidence>
<proteinExistence type="predicted"/>
<keyword evidence="3" id="KW-1133">Transmembrane helix</keyword>
<feature type="compositionally biased region" description="Basic and acidic residues" evidence="2">
    <location>
        <begin position="48"/>
        <end position="57"/>
    </location>
</feature>
<dbReference type="Proteomes" id="UP000185596">
    <property type="component" value="Unassembled WGS sequence"/>
</dbReference>
<dbReference type="RefSeq" id="WP_075127750.1">
    <property type="nucleotide sequence ID" value="NZ_MSIE01000043.1"/>
</dbReference>
<dbReference type="AlphaFoldDB" id="A0A1Q8CLQ9"/>
<dbReference type="EMBL" id="MSIE01000043">
    <property type="protein sequence ID" value="OLF15281.1"/>
    <property type="molecule type" value="Genomic_DNA"/>
</dbReference>
<dbReference type="Pfam" id="PF04977">
    <property type="entry name" value="DivIC"/>
    <property type="match status" value="1"/>
</dbReference>
<accession>A0A1Q8CLQ9</accession>
<evidence type="ECO:0000256" key="2">
    <source>
        <dbReference type="SAM" id="MobiDB-lite"/>
    </source>
</evidence>